<keyword evidence="4" id="KW-0560">Oxidoreductase</keyword>
<comment type="caution">
    <text evidence="7">The sequence shown here is derived from an EMBL/GenBank/DDBJ whole genome shotgun (WGS) entry which is preliminary data.</text>
</comment>
<dbReference type="GO" id="GO:0004497">
    <property type="term" value="F:monooxygenase activity"/>
    <property type="evidence" value="ECO:0007669"/>
    <property type="project" value="UniProtKB-KW"/>
</dbReference>
<dbReference type="SUPFAM" id="SSF51905">
    <property type="entry name" value="FAD/NAD(P)-binding domain"/>
    <property type="match status" value="1"/>
</dbReference>
<dbReference type="InterPro" id="IPR002938">
    <property type="entry name" value="FAD-bd"/>
</dbReference>
<dbReference type="OrthoDB" id="655030at2759"/>
<dbReference type="PANTHER" id="PTHR47178">
    <property type="entry name" value="MONOOXYGENASE, FAD-BINDING"/>
    <property type="match status" value="1"/>
</dbReference>
<evidence type="ECO:0000256" key="3">
    <source>
        <dbReference type="ARBA" id="ARBA00022827"/>
    </source>
</evidence>
<dbReference type="PRINTS" id="PR00420">
    <property type="entry name" value="RNGMNOXGNASE"/>
</dbReference>
<evidence type="ECO:0000256" key="5">
    <source>
        <dbReference type="ARBA" id="ARBA00023033"/>
    </source>
</evidence>
<feature type="non-terminal residue" evidence="7">
    <location>
        <position position="1"/>
    </location>
</feature>
<proteinExistence type="predicted"/>
<dbReference type="GO" id="GO:0071949">
    <property type="term" value="F:FAD binding"/>
    <property type="evidence" value="ECO:0007669"/>
    <property type="project" value="InterPro"/>
</dbReference>
<evidence type="ECO:0000256" key="2">
    <source>
        <dbReference type="ARBA" id="ARBA00022630"/>
    </source>
</evidence>
<keyword evidence="8" id="KW-1185">Reference proteome</keyword>
<keyword evidence="5" id="KW-0503">Monooxygenase</keyword>
<dbReference type="EMBL" id="QGMJ01000253">
    <property type="protein sequence ID" value="TVY38939.1"/>
    <property type="molecule type" value="Genomic_DNA"/>
</dbReference>
<dbReference type="PANTHER" id="PTHR47178:SF5">
    <property type="entry name" value="FAD-BINDING DOMAIN-CONTAINING PROTEIN"/>
    <property type="match status" value="1"/>
</dbReference>
<organism evidence="7 8">
    <name type="scientific">Lachnellula subtilissima</name>
    <dbReference type="NCBI Taxonomy" id="602034"/>
    <lineage>
        <taxon>Eukaryota</taxon>
        <taxon>Fungi</taxon>
        <taxon>Dikarya</taxon>
        <taxon>Ascomycota</taxon>
        <taxon>Pezizomycotina</taxon>
        <taxon>Leotiomycetes</taxon>
        <taxon>Helotiales</taxon>
        <taxon>Lachnaceae</taxon>
        <taxon>Lachnellula</taxon>
    </lineage>
</organism>
<dbReference type="Gene3D" id="3.50.50.60">
    <property type="entry name" value="FAD/NAD(P)-binding domain"/>
    <property type="match status" value="1"/>
</dbReference>
<name>A0A8H8RR12_9HELO</name>
<feature type="domain" description="FAD-binding" evidence="6">
    <location>
        <begin position="321"/>
        <end position="356"/>
    </location>
</feature>
<gene>
    <name evidence="7" type="ORF">LSUB1_G003867</name>
</gene>
<dbReference type="AlphaFoldDB" id="A0A8H8RR12"/>
<keyword evidence="3" id="KW-0274">FAD</keyword>
<sequence>LKTICQLLLSKTNSQTRFQHVFPSYPHCWGRSGWLALGQNLKKKGMSFTLFESDASPSVRAQGYRIRIAGGGAEGLRECLDDKLFSLFETTCAETKPPTEGGRFNAMNADSMESLFPNGATAGIAKGLGPAEGPPGKPKMGGPGVFSKPYTVDRTMLRNVLLLGQEDHVKFNKSFTHYETTFTGVTAFLSDGTSERGTLLLLPNIRYVDTLSRVIIGKTPFTEELIAPLKWMTAIQDQSLTLFMEPVRFPKDTSVETNGRVLGGNAETFGLSDSEFHNLSGKDVADLILKLTSHWDPSFKAIFELHNTAQGAPLRLSPSANVVLMGDAIHAMMPAGGSGANTALGDASLLGRIIAKKGVSEGSMTTFVDQMWEYALPAIKGSLEAGKKLLGFKGFESSKEVTI</sequence>
<evidence type="ECO:0000313" key="8">
    <source>
        <dbReference type="Proteomes" id="UP000462212"/>
    </source>
</evidence>
<evidence type="ECO:0000256" key="1">
    <source>
        <dbReference type="ARBA" id="ARBA00001974"/>
    </source>
</evidence>
<keyword evidence="2" id="KW-0285">Flavoprotein</keyword>
<protein>
    <recommendedName>
        <fullName evidence="6">FAD-binding domain-containing protein</fullName>
    </recommendedName>
</protein>
<evidence type="ECO:0000259" key="6">
    <source>
        <dbReference type="Pfam" id="PF01494"/>
    </source>
</evidence>
<comment type="cofactor">
    <cofactor evidence="1">
        <name>FAD</name>
        <dbReference type="ChEBI" id="CHEBI:57692"/>
    </cofactor>
</comment>
<evidence type="ECO:0000256" key="4">
    <source>
        <dbReference type="ARBA" id="ARBA00023002"/>
    </source>
</evidence>
<feature type="non-terminal residue" evidence="7">
    <location>
        <position position="403"/>
    </location>
</feature>
<reference evidence="7 8" key="1">
    <citation type="submission" date="2018-05" db="EMBL/GenBank/DDBJ databases">
        <title>Genome sequencing and assembly of the regulated plant pathogen Lachnellula willkommii and related sister species for the development of diagnostic species identification markers.</title>
        <authorList>
            <person name="Giroux E."/>
            <person name="Bilodeau G."/>
        </authorList>
    </citation>
    <scope>NUCLEOTIDE SEQUENCE [LARGE SCALE GENOMIC DNA]</scope>
    <source>
        <strain evidence="7 8">CBS 197.66</strain>
    </source>
</reference>
<dbReference type="InterPro" id="IPR036188">
    <property type="entry name" value="FAD/NAD-bd_sf"/>
</dbReference>
<accession>A0A8H8RR12</accession>
<dbReference type="Proteomes" id="UP000462212">
    <property type="component" value="Unassembled WGS sequence"/>
</dbReference>
<evidence type="ECO:0000313" key="7">
    <source>
        <dbReference type="EMBL" id="TVY38939.1"/>
    </source>
</evidence>
<dbReference type="Pfam" id="PF01494">
    <property type="entry name" value="FAD_binding_3"/>
    <property type="match status" value="1"/>
</dbReference>